<evidence type="ECO:0000256" key="8">
    <source>
        <dbReference type="SAM" id="Phobius"/>
    </source>
</evidence>
<dbReference type="PANTHER" id="PTHR45436">
    <property type="entry name" value="SENSOR HISTIDINE KINASE YKOH"/>
    <property type="match status" value="1"/>
</dbReference>
<dbReference type="SMART" id="SM00388">
    <property type="entry name" value="HisKA"/>
    <property type="match status" value="1"/>
</dbReference>
<dbReference type="InterPro" id="IPR036890">
    <property type="entry name" value="HATPase_C_sf"/>
</dbReference>
<evidence type="ECO:0000256" key="2">
    <source>
        <dbReference type="ARBA" id="ARBA00012438"/>
    </source>
</evidence>
<evidence type="ECO:0000259" key="9">
    <source>
        <dbReference type="PROSITE" id="PS50109"/>
    </source>
</evidence>
<dbReference type="InterPro" id="IPR005467">
    <property type="entry name" value="His_kinase_dom"/>
</dbReference>
<keyword evidence="6 10" id="KW-0418">Kinase</keyword>
<name>A0ABT4PEW1_9BACT</name>
<dbReference type="PANTHER" id="PTHR45436:SF5">
    <property type="entry name" value="SENSOR HISTIDINE KINASE TRCS"/>
    <property type="match status" value="1"/>
</dbReference>
<dbReference type="PROSITE" id="PS50109">
    <property type="entry name" value="HIS_KIN"/>
    <property type="match status" value="1"/>
</dbReference>
<evidence type="ECO:0000313" key="10">
    <source>
        <dbReference type="EMBL" id="MCZ8371592.1"/>
    </source>
</evidence>
<dbReference type="InterPro" id="IPR036097">
    <property type="entry name" value="HisK_dim/P_sf"/>
</dbReference>
<gene>
    <name evidence="10" type="ORF">O6P32_02590</name>
</gene>
<evidence type="ECO:0000256" key="7">
    <source>
        <dbReference type="ARBA" id="ARBA00022989"/>
    </source>
</evidence>
<dbReference type="Gene3D" id="1.10.287.130">
    <property type="match status" value="1"/>
</dbReference>
<dbReference type="InterPro" id="IPR050428">
    <property type="entry name" value="TCS_sensor_his_kinase"/>
</dbReference>
<sequence length="423" mass="49282">MKLFHLVLSRISLALTVILALWAAFFYLAMVEEINDEVDDSLSDYAERLIIRSLSGDELPSENNGTNNQYYLYEVSREYAQTYPHLSFHDEMVYITDKGETEPARVLTVIFETEEGQFMELVVYTPTIEKYDLRKAILGWIIFLYVVLLLMIVLLNAWVFHRNMKPLYTLLDWLDHYRLGHQNKPLENTTRITEFHKLNEVVLLSSQRSEQLYEQQKLFIGNASHEMQTPLAICRNRLEMLMEDESLTEKQLGELMKTHQTLENLTRMNKSLLLLCKIENGQFTENTSVCFDHLLERYLDDYREVYAYRHITVEVENNASFCVQMNDSLASTLVSNLLKNAFVHNVDNGAIHIKVDSESFTISNTGEEPLDENRIFERFYQGKKKEGSTGLGLALVDSICKAAHLSIRYTYKDDYHVFKVSRE</sequence>
<evidence type="ECO:0000256" key="3">
    <source>
        <dbReference type="ARBA" id="ARBA00022553"/>
    </source>
</evidence>
<protein>
    <recommendedName>
        <fullName evidence="2">histidine kinase</fullName>
        <ecNumber evidence="2">2.7.13.3</ecNumber>
    </recommendedName>
</protein>
<evidence type="ECO:0000256" key="5">
    <source>
        <dbReference type="ARBA" id="ARBA00022692"/>
    </source>
</evidence>
<dbReference type="InterPro" id="IPR003594">
    <property type="entry name" value="HATPase_dom"/>
</dbReference>
<dbReference type="CDD" id="cd00082">
    <property type="entry name" value="HisKA"/>
    <property type="match status" value="1"/>
</dbReference>
<comment type="caution">
    <text evidence="10">The sequence shown here is derived from an EMBL/GenBank/DDBJ whole genome shotgun (WGS) entry which is preliminary data.</text>
</comment>
<keyword evidence="5 8" id="KW-0812">Transmembrane</keyword>
<dbReference type="Proteomes" id="UP001141933">
    <property type="component" value="Unassembled WGS sequence"/>
</dbReference>
<dbReference type="InterPro" id="IPR003661">
    <property type="entry name" value="HisK_dim/P_dom"/>
</dbReference>
<feature type="transmembrane region" description="Helical" evidence="8">
    <location>
        <begin position="12"/>
        <end position="30"/>
    </location>
</feature>
<dbReference type="SUPFAM" id="SSF47384">
    <property type="entry name" value="Homodimeric domain of signal transducing histidine kinase"/>
    <property type="match status" value="1"/>
</dbReference>
<evidence type="ECO:0000256" key="6">
    <source>
        <dbReference type="ARBA" id="ARBA00022777"/>
    </source>
</evidence>
<accession>A0ABT4PEW1</accession>
<feature type="transmembrane region" description="Helical" evidence="8">
    <location>
        <begin position="137"/>
        <end position="160"/>
    </location>
</feature>
<keyword evidence="3" id="KW-0597">Phosphoprotein</keyword>
<reference evidence="10" key="1">
    <citation type="submission" date="2022-12" db="EMBL/GenBank/DDBJ databases">
        <title>Phocaeicola acetigenes sp. nov., isolated feces from a healthy human.</title>
        <authorList>
            <person name="Do H."/>
            <person name="Ha Y.B."/>
            <person name="Kim J.-S."/>
            <person name="Suh M.K."/>
            <person name="Kim H.S."/>
            <person name="Lee J.-S."/>
        </authorList>
    </citation>
    <scope>NUCLEOTIDE SEQUENCE</scope>
    <source>
        <strain evidence="10">KGMB11183</strain>
    </source>
</reference>
<organism evidence="10 11">
    <name type="scientific">Phocaeicola acetigenes</name>
    <dbReference type="NCBI Taxonomy" id="3016083"/>
    <lineage>
        <taxon>Bacteria</taxon>
        <taxon>Pseudomonadati</taxon>
        <taxon>Bacteroidota</taxon>
        <taxon>Bacteroidia</taxon>
        <taxon>Bacteroidales</taxon>
        <taxon>Bacteroidaceae</taxon>
        <taxon>Phocaeicola</taxon>
    </lineage>
</organism>
<dbReference type="CDD" id="cd00075">
    <property type="entry name" value="HATPase"/>
    <property type="match status" value="1"/>
</dbReference>
<evidence type="ECO:0000313" key="11">
    <source>
        <dbReference type="Proteomes" id="UP001141933"/>
    </source>
</evidence>
<dbReference type="Pfam" id="PF02518">
    <property type="entry name" value="HATPase_c"/>
    <property type="match status" value="1"/>
</dbReference>
<dbReference type="EC" id="2.7.13.3" evidence="2"/>
<dbReference type="RefSeq" id="WP_269876598.1">
    <property type="nucleotide sequence ID" value="NZ_JAPZVM010000001.1"/>
</dbReference>
<keyword evidence="11" id="KW-1185">Reference proteome</keyword>
<keyword evidence="4" id="KW-0808">Transferase</keyword>
<comment type="catalytic activity">
    <reaction evidence="1">
        <text>ATP + protein L-histidine = ADP + protein N-phospho-L-histidine.</text>
        <dbReference type="EC" id="2.7.13.3"/>
    </reaction>
</comment>
<dbReference type="EMBL" id="JAPZVM010000001">
    <property type="protein sequence ID" value="MCZ8371592.1"/>
    <property type="molecule type" value="Genomic_DNA"/>
</dbReference>
<dbReference type="Pfam" id="PF00512">
    <property type="entry name" value="HisKA"/>
    <property type="match status" value="1"/>
</dbReference>
<dbReference type="GO" id="GO:0016301">
    <property type="term" value="F:kinase activity"/>
    <property type="evidence" value="ECO:0007669"/>
    <property type="project" value="UniProtKB-KW"/>
</dbReference>
<keyword evidence="8" id="KW-0472">Membrane</keyword>
<dbReference type="SMART" id="SM00387">
    <property type="entry name" value="HATPase_c"/>
    <property type="match status" value="1"/>
</dbReference>
<dbReference type="Gene3D" id="3.30.565.10">
    <property type="entry name" value="Histidine kinase-like ATPase, C-terminal domain"/>
    <property type="match status" value="1"/>
</dbReference>
<evidence type="ECO:0000256" key="4">
    <source>
        <dbReference type="ARBA" id="ARBA00022679"/>
    </source>
</evidence>
<proteinExistence type="predicted"/>
<feature type="domain" description="Histidine kinase" evidence="9">
    <location>
        <begin position="222"/>
        <end position="423"/>
    </location>
</feature>
<keyword evidence="7 8" id="KW-1133">Transmembrane helix</keyword>
<evidence type="ECO:0000256" key="1">
    <source>
        <dbReference type="ARBA" id="ARBA00000085"/>
    </source>
</evidence>
<dbReference type="SUPFAM" id="SSF55874">
    <property type="entry name" value="ATPase domain of HSP90 chaperone/DNA topoisomerase II/histidine kinase"/>
    <property type="match status" value="1"/>
</dbReference>